<keyword evidence="3 5" id="KW-0442">Lipid degradation</keyword>
<feature type="transmembrane region" description="Helical" evidence="6">
    <location>
        <begin position="109"/>
        <end position="132"/>
    </location>
</feature>
<evidence type="ECO:0000256" key="5">
    <source>
        <dbReference type="PROSITE-ProRule" id="PRU01161"/>
    </source>
</evidence>
<dbReference type="Pfam" id="PF01734">
    <property type="entry name" value="Patatin"/>
    <property type="match status" value="1"/>
</dbReference>
<dbReference type="InterPro" id="IPR050301">
    <property type="entry name" value="NTE"/>
</dbReference>
<dbReference type="Pfam" id="PF11815">
    <property type="entry name" value="DUF3336"/>
    <property type="match status" value="1"/>
</dbReference>
<accession>A0A9P6B043</accession>
<dbReference type="InterPro" id="IPR021771">
    <property type="entry name" value="Triacylglycerol_lipase_N"/>
</dbReference>
<evidence type="ECO:0000256" key="4">
    <source>
        <dbReference type="ARBA" id="ARBA00023098"/>
    </source>
</evidence>
<sequence>MAPSTTSSTRDERIEELFAQQFCDESHIQAFARALSAPDEDPNMPPSPEISRATLGPRTSSHQHLSRLPQHDRVRKVSALSDFAPIHQRVTRRHESRKSRFTQEPLYQLFRWPLLILLNIFIAAEFGLYVLIRQIVNAFEWLLAWRGQKAQIRARLRKAKSWEEWKDIAQVMDDHLGFDEWKKDEEDPYYDFSLVRKVRRSLRSLREKNDAHGLLGVLEVCVRDNFAGIESARLYSETFINTKDSIESYLNEVESALSYIRTSPDISLEEKRRFYRNANRNIGSSALCFSGGASFGFYHFGVLKAFLEANLLPRVFNGTSAGGLPAAFVCTHTDEELQLMVSPRLADHITCFEEPFSTTIPRLFSTGAMFNTIAWARKATFFTRGSMTFREAYERTGRVLNVSVIPSDRHSPTKLLNYLTAPDCVIWSAIIASSAVPTVLNPVVLMQKNKFGELIPWNWGSRFKDGSLRVDVPTQTLNLLFNVNNAIVSQVNPHVHLFFFAPRGSAGKPVAHRKGKGWRGGFLLSAAEQFLKLELTKNFKAISQHLFPIFLDVLSPRNILQVIRDLELMPQILGQDWSSVFLQRFDGTVTIHPRSRLKDFIRILSDPDRAEMERMQHAGELATWPKLHMVENRFRIEREILRGRLTVRQATARGRAPSMEARDLPAADSDSVHARLQARVGHTPSPRPGSPAPYLNAPRRISDQYDQDIHLAVESDAESGFASGSARFFRKYKPKAPSSLHSASAVHDPNRSGDGFHSNIDSGARGHDGGEGMERAGSLCVVSVSARYCTRHLRLWVVFHTALRTWRPSPLYPILHHQR</sequence>
<dbReference type="SUPFAM" id="SSF52151">
    <property type="entry name" value="FabD/lysophospholipase-like"/>
    <property type="match status" value="1"/>
</dbReference>
<dbReference type="PANTHER" id="PTHR14226">
    <property type="entry name" value="NEUROPATHY TARGET ESTERASE/SWISS CHEESE D.MELANOGASTER"/>
    <property type="match status" value="1"/>
</dbReference>
<comment type="similarity">
    <text evidence="1 6">Belongs to the PLPL family.</text>
</comment>
<dbReference type="GO" id="GO:0016042">
    <property type="term" value="P:lipid catabolic process"/>
    <property type="evidence" value="ECO:0007669"/>
    <property type="project" value="UniProtKB-UniRule"/>
</dbReference>
<dbReference type="Gene3D" id="3.40.1090.10">
    <property type="entry name" value="Cytosolic phospholipase A2 catalytic domain"/>
    <property type="match status" value="2"/>
</dbReference>
<keyword evidence="4 5" id="KW-0443">Lipid metabolism</keyword>
<evidence type="ECO:0000313" key="10">
    <source>
        <dbReference type="Proteomes" id="UP000886523"/>
    </source>
</evidence>
<dbReference type="InterPro" id="IPR016035">
    <property type="entry name" value="Acyl_Trfase/lysoPLipase"/>
</dbReference>
<dbReference type="CDD" id="cd07232">
    <property type="entry name" value="Pat_PLPL"/>
    <property type="match status" value="1"/>
</dbReference>
<keyword evidence="2 5" id="KW-0378">Hydrolase</keyword>
<feature type="active site" description="Nucleophile" evidence="5">
    <location>
        <position position="320"/>
    </location>
</feature>
<dbReference type="GO" id="GO:0016020">
    <property type="term" value="C:membrane"/>
    <property type="evidence" value="ECO:0007669"/>
    <property type="project" value="UniProtKB-SubCell"/>
</dbReference>
<comment type="caution">
    <text evidence="9">The sequence shown here is derived from an EMBL/GenBank/DDBJ whole genome shotgun (WGS) entry which is preliminary data.</text>
</comment>
<evidence type="ECO:0000313" key="9">
    <source>
        <dbReference type="EMBL" id="KAF9515224.1"/>
    </source>
</evidence>
<dbReference type="GO" id="GO:0004806">
    <property type="term" value="F:triacylglycerol lipase activity"/>
    <property type="evidence" value="ECO:0007669"/>
    <property type="project" value="InterPro"/>
</dbReference>
<dbReference type="GO" id="GO:0006641">
    <property type="term" value="P:triglyceride metabolic process"/>
    <property type="evidence" value="ECO:0007669"/>
    <property type="project" value="UniProtKB-ARBA"/>
</dbReference>
<evidence type="ECO:0000256" key="6">
    <source>
        <dbReference type="RuleBase" id="RU362055"/>
    </source>
</evidence>
<evidence type="ECO:0000256" key="1">
    <source>
        <dbReference type="ARBA" id="ARBA00006104"/>
    </source>
</evidence>
<dbReference type="PROSITE" id="PS51635">
    <property type="entry name" value="PNPLA"/>
    <property type="match status" value="1"/>
</dbReference>
<comment type="subcellular location">
    <subcellularLocation>
        <location evidence="6">Membrane</location>
        <topology evidence="6">Single-pass membrane protein</topology>
    </subcellularLocation>
</comment>
<evidence type="ECO:0000256" key="2">
    <source>
        <dbReference type="ARBA" id="ARBA00022801"/>
    </source>
</evidence>
<gene>
    <name evidence="9" type="ORF">BS47DRAFT_1316199</name>
</gene>
<protein>
    <recommendedName>
        <fullName evidence="6">Patatin-like phospholipase domain-containing protein</fullName>
        <ecNumber evidence="6">3.1.1.-</ecNumber>
    </recommendedName>
</protein>
<keyword evidence="6" id="KW-1133">Transmembrane helix</keyword>
<name>A0A9P6B043_9AGAM</name>
<feature type="domain" description="PNPLA" evidence="8">
    <location>
        <begin position="287"/>
        <end position="478"/>
    </location>
</feature>
<keyword evidence="6" id="KW-0812">Transmembrane</keyword>
<dbReference type="PANTHER" id="PTHR14226:SF66">
    <property type="entry name" value="TRIACYLGLYCEROL LIPASE PTL2"/>
    <property type="match status" value="1"/>
</dbReference>
<evidence type="ECO:0000256" key="3">
    <source>
        <dbReference type="ARBA" id="ARBA00022963"/>
    </source>
</evidence>
<dbReference type="EMBL" id="MU128952">
    <property type="protein sequence ID" value="KAF9515224.1"/>
    <property type="molecule type" value="Genomic_DNA"/>
</dbReference>
<organism evidence="9 10">
    <name type="scientific">Hydnum rufescens UP504</name>
    <dbReference type="NCBI Taxonomy" id="1448309"/>
    <lineage>
        <taxon>Eukaryota</taxon>
        <taxon>Fungi</taxon>
        <taxon>Dikarya</taxon>
        <taxon>Basidiomycota</taxon>
        <taxon>Agaricomycotina</taxon>
        <taxon>Agaricomycetes</taxon>
        <taxon>Cantharellales</taxon>
        <taxon>Hydnaceae</taxon>
        <taxon>Hydnum</taxon>
    </lineage>
</organism>
<dbReference type="InterPro" id="IPR002641">
    <property type="entry name" value="PNPLA_dom"/>
</dbReference>
<feature type="region of interest" description="Disordered" evidence="7">
    <location>
        <begin position="34"/>
        <end position="68"/>
    </location>
</feature>
<feature type="active site" description="Proton acceptor" evidence="5">
    <location>
        <position position="465"/>
    </location>
</feature>
<proteinExistence type="inferred from homology"/>
<feature type="region of interest" description="Disordered" evidence="7">
    <location>
        <begin position="679"/>
        <end position="698"/>
    </location>
</feature>
<dbReference type="AlphaFoldDB" id="A0A9P6B043"/>
<feature type="region of interest" description="Disordered" evidence="7">
    <location>
        <begin position="652"/>
        <end position="672"/>
    </location>
</feature>
<keyword evidence="10" id="KW-1185">Reference proteome</keyword>
<evidence type="ECO:0000259" key="8">
    <source>
        <dbReference type="PROSITE" id="PS51635"/>
    </source>
</evidence>
<comment type="function">
    <text evidence="6">Lipid hydrolase.</text>
</comment>
<dbReference type="OrthoDB" id="15478at2759"/>
<dbReference type="Proteomes" id="UP000886523">
    <property type="component" value="Unassembled WGS sequence"/>
</dbReference>
<reference evidence="9" key="1">
    <citation type="journal article" date="2020" name="Nat. Commun.">
        <title>Large-scale genome sequencing of mycorrhizal fungi provides insights into the early evolution of symbiotic traits.</title>
        <authorList>
            <person name="Miyauchi S."/>
            <person name="Kiss E."/>
            <person name="Kuo A."/>
            <person name="Drula E."/>
            <person name="Kohler A."/>
            <person name="Sanchez-Garcia M."/>
            <person name="Morin E."/>
            <person name="Andreopoulos B."/>
            <person name="Barry K.W."/>
            <person name="Bonito G."/>
            <person name="Buee M."/>
            <person name="Carver A."/>
            <person name="Chen C."/>
            <person name="Cichocki N."/>
            <person name="Clum A."/>
            <person name="Culley D."/>
            <person name="Crous P.W."/>
            <person name="Fauchery L."/>
            <person name="Girlanda M."/>
            <person name="Hayes R.D."/>
            <person name="Keri Z."/>
            <person name="LaButti K."/>
            <person name="Lipzen A."/>
            <person name="Lombard V."/>
            <person name="Magnuson J."/>
            <person name="Maillard F."/>
            <person name="Murat C."/>
            <person name="Nolan M."/>
            <person name="Ohm R.A."/>
            <person name="Pangilinan J."/>
            <person name="Pereira M.F."/>
            <person name="Perotto S."/>
            <person name="Peter M."/>
            <person name="Pfister S."/>
            <person name="Riley R."/>
            <person name="Sitrit Y."/>
            <person name="Stielow J.B."/>
            <person name="Szollosi G."/>
            <person name="Zifcakova L."/>
            <person name="Stursova M."/>
            <person name="Spatafora J.W."/>
            <person name="Tedersoo L."/>
            <person name="Vaario L.M."/>
            <person name="Yamada A."/>
            <person name="Yan M."/>
            <person name="Wang P."/>
            <person name="Xu J."/>
            <person name="Bruns T."/>
            <person name="Baldrian P."/>
            <person name="Vilgalys R."/>
            <person name="Dunand C."/>
            <person name="Henrissat B."/>
            <person name="Grigoriev I.V."/>
            <person name="Hibbett D."/>
            <person name="Nagy L.G."/>
            <person name="Martin F.M."/>
        </authorList>
    </citation>
    <scope>NUCLEOTIDE SEQUENCE</scope>
    <source>
        <strain evidence="9">UP504</strain>
    </source>
</reference>
<dbReference type="EC" id="3.1.1.-" evidence="6"/>
<evidence type="ECO:0000256" key="7">
    <source>
        <dbReference type="SAM" id="MobiDB-lite"/>
    </source>
</evidence>
<keyword evidence="6" id="KW-0472">Membrane</keyword>
<comment type="caution">
    <text evidence="5">Lacks conserved residue(s) required for the propagation of feature annotation.</text>
</comment>
<feature type="compositionally biased region" description="Basic and acidic residues" evidence="7">
    <location>
        <begin position="660"/>
        <end position="672"/>
    </location>
</feature>
<feature type="short sequence motif" description="GXSXG" evidence="5">
    <location>
        <begin position="318"/>
        <end position="322"/>
    </location>
</feature>